<gene>
    <name evidence="2" type="ORF">ISG29_02250</name>
</gene>
<dbReference type="Proteomes" id="UP000656804">
    <property type="component" value="Unassembled WGS sequence"/>
</dbReference>
<keyword evidence="1" id="KW-0812">Transmembrane</keyword>
<dbReference type="SMART" id="SM00028">
    <property type="entry name" value="TPR"/>
    <property type="match status" value="2"/>
</dbReference>
<dbReference type="InterPro" id="IPR011990">
    <property type="entry name" value="TPR-like_helical_dom_sf"/>
</dbReference>
<keyword evidence="1" id="KW-0472">Membrane</keyword>
<keyword evidence="1" id="KW-1133">Transmembrane helix</keyword>
<keyword evidence="3" id="KW-1185">Reference proteome</keyword>
<feature type="transmembrane region" description="Helical" evidence="1">
    <location>
        <begin position="247"/>
        <end position="266"/>
    </location>
</feature>
<evidence type="ECO:0000256" key="1">
    <source>
        <dbReference type="SAM" id="Phobius"/>
    </source>
</evidence>
<organism evidence="2 3">
    <name type="scientific">Nocardioides acrostichi</name>
    <dbReference type="NCBI Taxonomy" id="2784339"/>
    <lineage>
        <taxon>Bacteria</taxon>
        <taxon>Bacillati</taxon>
        <taxon>Actinomycetota</taxon>
        <taxon>Actinomycetes</taxon>
        <taxon>Propionibacteriales</taxon>
        <taxon>Nocardioidaceae</taxon>
        <taxon>Nocardioides</taxon>
    </lineage>
</organism>
<name>A0A930Y9L5_9ACTN</name>
<feature type="transmembrane region" description="Helical" evidence="1">
    <location>
        <begin position="322"/>
        <end position="339"/>
    </location>
</feature>
<dbReference type="AlphaFoldDB" id="A0A930Y9L5"/>
<protein>
    <recommendedName>
        <fullName evidence="4">Tetratricopeptide repeat protein</fullName>
    </recommendedName>
</protein>
<dbReference type="Gene3D" id="1.25.40.10">
    <property type="entry name" value="Tetratricopeptide repeat domain"/>
    <property type="match status" value="2"/>
</dbReference>
<dbReference type="RefSeq" id="WP_194501715.1">
    <property type="nucleotide sequence ID" value="NZ_JADIVZ010000001.1"/>
</dbReference>
<dbReference type="EMBL" id="JADIVZ010000001">
    <property type="protein sequence ID" value="MBF4160493.1"/>
    <property type="molecule type" value="Genomic_DNA"/>
</dbReference>
<dbReference type="SUPFAM" id="SSF48452">
    <property type="entry name" value="TPR-like"/>
    <property type="match status" value="1"/>
</dbReference>
<feature type="transmembrane region" description="Helical" evidence="1">
    <location>
        <begin position="293"/>
        <end position="316"/>
    </location>
</feature>
<evidence type="ECO:0000313" key="2">
    <source>
        <dbReference type="EMBL" id="MBF4160493.1"/>
    </source>
</evidence>
<accession>A0A930Y9L5</accession>
<evidence type="ECO:0008006" key="4">
    <source>
        <dbReference type="Google" id="ProtNLM"/>
    </source>
</evidence>
<proteinExistence type="predicted"/>
<dbReference type="Pfam" id="PF13432">
    <property type="entry name" value="TPR_16"/>
    <property type="match status" value="2"/>
</dbReference>
<evidence type="ECO:0000313" key="3">
    <source>
        <dbReference type="Proteomes" id="UP000656804"/>
    </source>
</evidence>
<comment type="caution">
    <text evidence="2">The sequence shown here is derived from an EMBL/GenBank/DDBJ whole genome shotgun (WGS) entry which is preliminary data.</text>
</comment>
<dbReference type="InterPro" id="IPR019734">
    <property type="entry name" value="TPR_rpt"/>
</dbReference>
<sequence length="346" mass="36825">MQRWEVHERARHFIDLARPAGAAELLGPHLVSDPDDTEALVLLAEARADLHQFAEAELAVRAALRTDPTHLQALLQLVDLRRAADDGADAVGVASQAVACHPQAWSAHYALGLAHRTGPPPDPRASLRCANRALELNPHAASAHQLAGLALGDLDDSAQARRAHERTLQLDPGHTAARATLIELDADEGRLGDSAREATALLASSPGDHDLQLLAGSLVVRAGLTTLPWVFAADLVMLALVALGQSVAVRAPVAAALLALVSVVWYRRMRGLPRARGRLMTVVWRALDLRGRLALLVPAGPLAGCALVLGLVPVPGAELRQLLGRVALWWGLGALYSLWRARRAAS</sequence>
<reference evidence="2" key="1">
    <citation type="submission" date="2020-11" db="EMBL/GenBank/DDBJ databases">
        <title>Nocardioides sp. CBS4Y-1, whole genome shotgun sequence.</title>
        <authorList>
            <person name="Tuo L."/>
        </authorList>
    </citation>
    <scope>NUCLEOTIDE SEQUENCE</scope>
    <source>
        <strain evidence="2">CBS4Y-1</strain>
    </source>
</reference>